<evidence type="ECO:0000256" key="5">
    <source>
        <dbReference type="ARBA" id="ARBA00012765"/>
    </source>
</evidence>
<keyword evidence="8 12" id="KW-0554">One-carbon metabolism</keyword>
<keyword evidence="14" id="KW-1185">Reference proteome</keyword>
<dbReference type="EMBL" id="CP036281">
    <property type="protein sequence ID" value="QDU80176.1"/>
    <property type="molecule type" value="Genomic_DNA"/>
</dbReference>
<evidence type="ECO:0000313" key="14">
    <source>
        <dbReference type="Proteomes" id="UP000317178"/>
    </source>
</evidence>
<comment type="pathway">
    <text evidence="3 12">One-carbon metabolism; formaldehyde degradation; formate from formaldehyde (H(4)MPT route): step 3/5.</text>
</comment>
<dbReference type="Gene3D" id="3.30.1030.10">
    <property type="entry name" value="Methenyltetrahydromethanopterin Cyclohydrolase, Chain A, domain 2"/>
    <property type="match status" value="1"/>
</dbReference>
<evidence type="ECO:0000256" key="4">
    <source>
        <dbReference type="ARBA" id="ARBA00006902"/>
    </source>
</evidence>
<dbReference type="EC" id="3.5.4.27" evidence="5 12"/>
<dbReference type="GO" id="GO:0018759">
    <property type="term" value="F:methenyltetrahydromethanopterin cyclohydrolase activity"/>
    <property type="evidence" value="ECO:0007669"/>
    <property type="project" value="UniProtKB-UniRule"/>
</dbReference>
<evidence type="ECO:0000313" key="13">
    <source>
        <dbReference type="EMBL" id="QDU80176.1"/>
    </source>
</evidence>
<dbReference type="KEGG" id="plon:Pla110_19000"/>
<comment type="function">
    <text evidence="1 12">Catalyzes the hydrolysis of methenyl-H(4)MPT(+) to 5-formyl-H(4)MPT.</text>
</comment>
<comment type="similarity">
    <text evidence="4 12">Belongs to the MCH family.</text>
</comment>
<evidence type="ECO:0000256" key="6">
    <source>
        <dbReference type="ARBA" id="ARBA00020597"/>
    </source>
</evidence>
<evidence type="ECO:0000256" key="10">
    <source>
        <dbReference type="ARBA" id="ARBA00030468"/>
    </source>
</evidence>
<gene>
    <name evidence="12 13" type="primary">mch</name>
    <name evidence="13" type="ORF">Pla110_19000</name>
</gene>
<dbReference type="GO" id="GO:0005737">
    <property type="term" value="C:cytoplasm"/>
    <property type="evidence" value="ECO:0007669"/>
    <property type="project" value="UniProtKB-SubCell"/>
</dbReference>
<dbReference type="GO" id="GO:0006730">
    <property type="term" value="P:one-carbon metabolic process"/>
    <property type="evidence" value="ECO:0007669"/>
    <property type="project" value="UniProtKB-UniRule"/>
</dbReference>
<dbReference type="AlphaFoldDB" id="A0A518CLR7"/>
<evidence type="ECO:0000256" key="3">
    <source>
        <dbReference type="ARBA" id="ARBA00005087"/>
    </source>
</evidence>
<dbReference type="Gene3D" id="3.10.340.11">
    <property type="entry name" value="Methenyltetrahydromethanopterin Cyclohydrolase, Chain A, domain 1"/>
    <property type="match status" value="1"/>
</dbReference>
<dbReference type="Proteomes" id="UP000317178">
    <property type="component" value="Chromosome"/>
</dbReference>
<dbReference type="Pfam" id="PF02289">
    <property type="entry name" value="MCH"/>
    <property type="match status" value="1"/>
</dbReference>
<comment type="subcellular location">
    <subcellularLocation>
        <location evidence="2 12">Cytoplasm</location>
    </subcellularLocation>
</comment>
<dbReference type="UniPathway" id="UPA00562">
    <property type="reaction ID" value="UER00703"/>
</dbReference>
<dbReference type="InterPro" id="IPR003209">
    <property type="entry name" value="METHMP_CycHdrlase"/>
</dbReference>
<dbReference type="HAMAP" id="MF_00486">
    <property type="entry name" value="McH"/>
    <property type="match status" value="1"/>
</dbReference>
<evidence type="ECO:0000256" key="11">
    <source>
        <dbReference type="ARBA" id="ARBA00048684"/>
    </source>
</evidence>
<evidence type="ECO:0000256" key="1">
    <source>
        <dbReference type="ARBA" id="ARBA00004058"/>
    </source>
</evidence>
<reference evidence="13 14" key="1">
    <citation type="submission" date="2019-02" db="EMBL/GenBank/DDBJ databases">
        <title>Deep-cultivation of Planctomycetes and their phenomic and genomic characterization uncovers novel biology.</title>
        <authorList>
            <person name="Wiegand S."/>
            <person name="Jogler M."/>
            <person name="Boedeker C."/>
            <person name="Pinto D."/>
            <person name="Vollmers J."/>
            <person name="Rivas-Marin E."/>
            <person name="Kohn T."/>
            <person name="Peeters S.H."/>
            <person name="Heuer A."/>
            <person name="Rast P."/>
            <person name="Oberbeckmann S."/>
            <person name="Bunk B."/>
            <person name="Jeske O."/>
            <person name="Meyerdierks A."/>
            <person name="Storesund J.E."/>
            <person name="Kallscheuer N."/>
            <person name="Luecker S."/>
            <person name="Lage O.M."/>
            <person name="Pohl T."/>
            <person name="Merkel B.J."/>
            <person name="Hornburger P."/>
            <person name="Mueller R.-W."/>
            <person name="Bruemmer F."/>
            <person name="Labrenz M."/>
            <person name="Spormann A.M."/>
            <person name="Op den Camp H."/>
            <person name="Overmann J."/>
            <person name="Amann R."/>
            <person name="Jetten M.S.M."/>
            <person name="Mascher T."/>
            <person name="Medema M.H."/>
            <person name="Devos D.P."/>
            <person name="Kaster A.-K."/>
            <person name="Ovreas L."/>
            <person name="Rohde M."/>
            <person name="Galperin M.Y."/>
            <person name="Jogler C."/>
        </authorList>
    </citation>
    <scope>NUCLEOTIDE SEQUENCE [LARGE SCALE GENOMIC DNA]</scope>
    <source>
        <strain evidence="13 14">Pla110</strain>
    </source>
</reference>
<comment type="catalytic activity">
    <reaction evidence="11 12">
        <text>5,10-methenyl-5,6,7,8-tetrahydromethanopterin + H2O = N(5)-formyl-5,6,7,8-tetrahydromethanopterin + H(+)</text>
        <dbReference type="Rhea" id="RHEA:19053"/>
        <dbReference type="ChEBI" id="CHEBI:15377"/>
        <dbReference type="ChEBI" id="CHEBI:15378"/>
        <dbReference type="ChEBI" id="CHEBI:58018"/>
        <dbReference type="ChEBI" id="CHEBI:58337"/>
        <dbReference type="EC" id="3.5.4.27"/>
    </reaction>
</comment>
<accession>A0A518CLR7</accession>
<keyword evidence="7 12" id="KW-0963">Cytoplasm</keyword>
<keyword evidence="9 12" id="KW-0378">Hydrolase</keyword>
<dbReference type="OrthoDB" id="241529at2"/>
<sequence length="322" mass="34873">MPHDVNKDYDLNSRALFNIEEAIDLADELKIEVHELVNGARVLDFGVKVPGGLDAGIMLGGICMSNLGELFLSHREIGDITCPHVNVSSDHPIAACLLSQYAGWSINVDGYFAMGSGPMRAVAANESLFEKLKYSEKAETVIGVLESHQLPTEMVARYIAEKANVEPSDVVMVVAPASSLAGSIQVVARSIETALHQLLELDFDLGRIESAMGTAPLPPIAADPLTGIGWTNDAILYGGRVQIWVTGDDASLEEIGPKVPANSSDKFGEPFLKLFEEADRDFYKLDPALFSPAEVTFQNLSTGRTFTFGELRPDVLKSSYGW</sequence>
<organism evidence="13 14">
    <name type="scientific">Polystyrenella longa</name>
    <dbReference type="NCBI Taxonomy" id="2528007"/>
    <lineage>
        <taxon>Bacteria</taxon>
        <taxon>Pseudomonadati</taxon>
        <taxon>Planctomycetota</taxon>
        <taxon>Planctomycetia</taxon>
        <taxon>Planctomycetales</taxon>
        <taxon>Planctomycetaceae</taxon>
        <taxon>Polystyrenella</taxon>
    </lineage>
</organism>
<proteinExistence type="inferred from homology"/>
<protein>
    <recommendedName>
        <fullName evidence="6 12">Methenyltetrahydromethanopterin cyclohydrolase</fullName>
        <ecNumber evidence="5 12">3.5.4.27</ecNumber>
    </recommendedName>
    <alternativeName>
        <fullName evidence="10 12">Methenyl-H4MPT cyclohydrolase</fullName>
    </alternativeName>
</protein>
<dbReference type="GO" id="GO:0046294">
    <property type="term" value="P:formaldehyde catabolic process"/>
    <property type="evidence" value="ECO:0007669"/>
    <property type="project" value="UniProtKB-UniRule"/>
</dbReference>
<dbReference type="NCBIfam" id="TIGR03120">
    <property type="entry name" value="one_C_mch"/>
    <property type="match status" value="1"/>
</dbReference>
<dbReference type="SUPFAM" id="SSF56199">
    <property type="entry name" value="Methenyltetrahydromethanopterin cyclohydrolase"/>
    <property type="match status" value="1"/>
</dbReference>
<evidence type="ECO:0000256" key="12">
    <source>
        <dbReference type="HAMAP-Rule" id="MF_00486"/>
    </source>
</evidence>
<name>A0A518CLR7_9PLAN</name>
<evidence type="ECO:0000256" key="9">
    <source>
        <dbReference type="ARBA" id="ARBA00022801"/>
    </source>
</evidence>
<evidence type="ECO:0000256" key="2">
    <source>
        <dbReference type="ARBA" id="ARBA00004496"/>
    </source>
</evidence>
<evidence type="ECO:0000256" key="8">
    <source>
        <dbReference type="ARBA" id="ARBA00022563"/>
    </source>
</evidence>
<evidence type="ECO:0000256" key="7">
    <source>
        <dbReference type="ARBA" id="ARBA00022490"/>
    </source>
</evidence>
<dbReference type="RefSeq" id="WP_144995353.1">
    <property type="nucleotide sequence ID" value="NZ_CP036281.1"/>
</dbReference>